<keyword evidence="1" id="KW-0805">Transcription regulation</keyword>
<dbReference type="Proteomes" id="UP000635606">
    <property type="component" value="Unassembled WGS sequence"/>
</dbReference>
<feature type="DNA-binding region" description="H-T-H motif" evidence="4">
    <location>
        <begin position="29"/>
        <end position="48"/>
    </location>
</feature>
<feature type="domain" description="HTH tetR-type" evidence="5">
    <location>
        <begin position="6"/>
        <end position="66"/>
    </location>
</feature>
<name>A0A8J4EGB2_9ACTN</name>
<dbReference type="PROSITE" id="PS50977">
    <property type="entry name" value="HTH_TETR_2"/>
    <property type="match status" value="1"/>
</dbReference>
<evidence type="ECO:0000256" key="3">
    <source>
        <dbReference type="ARBA" id="ARBA00023163"/>
    </source>
</evidence>
<evidence type="ECO:0000256" key="2">
    <source>
        <dbReference type="ARBA" id="ARBA00023125"/>
    </source>
</evidence>
<evidence type="ECO:0000256" key="4">
    <source>
        <dbReference type="PROSITE-ProRule" id="PRU00335"/>
    </source>
</evidence>
<dbReference type="GO" id="GO:0000976">
    <property type="term" value="F:transcription cis-regulatory region binding"/>
    <property type="evidence" value="ECO:0007669"/>
    <property type="project" value="TreeGrafter"/>
</dbReference>
<dbReference type="RefSeq" id="WP_203934378.1">
    <property type="nucleotide sequence ID" value="NZ_BOPH01000141.1"/>
</dbReference>
<evidence type="ECO:0000259" key="5">
    <source>
        <dbReference type="PROSITE" id="PS50977"/>
    </source>
</evidence>
<dbReference type="PANTHER" id="PTHR30055:SF238">
    <property type="entry name" value="MYCOFACTOCIN BIOSYNTHESIS TRANSCRIPTIONAL REGULATOR MFTR-RELATED"/>
    <property type="match status" value="1"/>
</dbReference>
<dbReference type="PROSITE" id="PS01081">
    <property type="entry name" value="HTH_TETR_1"/>
    <property type="match status" value="1"/>
</dbReference>
<keyword evidence="7" id="KW-1185">Reference proteome</keyword>
<dbReference type="AlphaFoldDB" id="A0A8J4EGB2"/>
<evidence type="ECO:0000313" key="7">
    <source>
        <dbReference type="Proteomes" id="UP000635606"/>
    </source>
</evidence>
<dbReference type="EMBL" id="BOPH01000141">
    <property type="protein sequence ID" value="GIJ74575.1"/>
    <property type="molecule type" value="Genomic_DNA"/>
</dbReference>
<dbReference type="InterPro" id="IPR009057">
    <property type="entry name" value="Homeodomain-like_sf"/>
</dbReference>
<keyword evidence="3" id="KW-0804">Transcription</keyword>
<dbReference type="PANTHER" id="PTHR30055">
    <property type="entry name" value="HTH-TYPE TRANSCRIPTIONAL REGULATOR RUTR"/>
    <property type="match status" value="1"/>
</dbReference>
<proteinExistence type="predicted"/>
<protein>
    <submittedName>
        <fullName evidence="6">TetR family transcriptional regulator</fullName>
    </submittedName>
</protein>
<dbReference type="Gene3D" id="1.10.357.10">
    <property type="entry name" value="Tetracycline Repressor, domain 2"/>
    <property type="match status" value="1"/>
</dbReference>
<reference evidence="6" key="1">
    <citation type="submission" date="2021-01" db="EMBL/GenBank/DDBJ databases">
        <title>Whole genome shotgun sequence of Virgisporangium ochraceum NBRC 16418.</title>
        <authorList>
            <person name="Komaki H."/>
            <person name="Tamura T."/>
        </authorList>
    </citation>
    <scope>NUCLEOTIDE SEQUENCE</scope>
    <source>
        <strain evidence="6">NBRC 16418</strain>
    </source>
</reference>
<evidence type="ECO:0000256" key="1">
    <source>
        <dbReference type="ARBA" id="ARBA00023015"/>
    </source>
</evidence>
<sequence length="193" mass="20970">MGRWEPDAGGRLREAALDLYVERGYEQTTVAEIAQRAGVTARTFFRHFADKREVLFANTPALHDRLVEALEAAPAHARPLDAVAAALDAVTEVLGQHREFSRRRQSVIDANAELRERELIKLASLSAALAGGLRRRGVAEPDASLAAESGIVVLRVAFERWVAGSGSGEGSGEETLAGAMKTAWDRLRAVTRR</sequence>
<dbReference type="PRINTS" id="PR00455">
    <property type="entry name" value="HTHTETR"/>
</dbReference>
<accession>A0A8J4EGB2</accession>
<dbReference type="GO" id="GO:0003700">
    <property type="term" value="F:DNA-binding transcription factor activity"/>
    <property type="evidence" value="ECO:0007669"/>
    <property type="project" value="TreeGrafter"/>
</dbReference>
<evidence type="ECO:0000313" key="6">
    <source>
        <dbReference type="EMBL" id="GIJ74575.1"/>
    </source>
</evidence>
<organism evidence="6 7">
    <name type="scientific">Virgisporangium ochraceum</name>
    <dbReference type="NCBI Taxonomy" id="65505"/>
    <lineage>
        <taxon>Bacteria</taxon>
        <taxon>Bacillati</taxon>
        <taxon>Actinomycetota</taxon>
        <taxon>Actinomycetes</taxon>
        <taxon>Micromonosporales</taxon>
        <taxon>Micromonosporaceae</taxon>
        <taxon>Virgisporangium</taxon>
    </lineage>
</organism>
<gene>
    <name evidence="6" type="ORF">Voc01_094920</name>
</gene>
<dbReference type="InterPro" id="IPR001647">
    <property type="entry name" value="HTH_TetR"/>
</dbReference>
<dbReference type="InterPro" id="IPR023772">
    <property type="entry name" value="DNA-bd_HTH_TetR-type_CS"/>
</dbReference>
<dbReference type="Pfam" id="PF00440">
    <property type="entry name" value="TetR_N"/>
    <property type="match status" value="1"/>
</dbReference>
<dbReference type="SUPFAM" id="SSF46689">
    <property type="entry name" value="Homeodomain-like"/>
    <property type="match status" value="1"/>
</dbReference>
<dbReference type="InterPro" id="IPR050109">
    <property type="entry name" value="HTH-type_TetR-like_transc_reg"/>
</dbReference>
<keyword evidence="2 4" id="KW-0238">DNA-binding</keyword>
<comment type="caution">
    <text evidence="6">The sequence shown here is derived from an EMBL/GenBank/DDBJ whole genome shotgun (WGS) entry which is preliminary data.</text>
</comment>